<dbReference type="EMBL" id="JAPUFD010000008">
    <property type="protein sequence ID" value="MDI1489091.1"/>
    <property type="molecule type" value="Genomic_DNA"/>
</dbReference>
<gene>
    <name evidence="1" type="ORF">OHK93_008369</name>
</gene>
<name>A0AA43TRU6_9LECA</name>
<evidence type="ECO:0000313" key="2">
    <source>
        <dbReference type="Proteomes" id="UP001161017"/>
    </source>
</evidence>
<evidence type="ECO:0000313" key="1">
    <source>
        <dbReference type="EMBL" id="MDI1489091.1"/>
    </source>
</evidence>
<sequence>MDLEFEADMDWVQDPCGRRGQIERHFHTAEARVRQIAETLHGKGQAIARLEDENHQQVRSAAEKAYRAIEDVVTALLTIEDGAQRLSRANASIMQGLQDSVKNFENLCAISREKKDELGVKAGDCKELGDGAGRLVRALAGKAAGLNIDARAAWGSRGDHESTRQMYSGDEANLRSRCDEKRWAINDPGNQFLRIFDGGLRDRLGKELSEAEDRLNKNLESQRQAREASERYYQLAVFAKNASSAFMALKQRLALVVTDFAEMYVRVADAQNVEVELWTGLLDLKDKIWSTEYISTRDHSLRQLLCLLTLDDTVFMRQEFFESTEVRIKNAIEKKLGAEALKKLIAEEDEPVFDDELDDIGS</sequence>
<dbReference type="Proteomes" id="UP001161017">
    <property type="component" value="Unassembled WGS sequence"/>
</dbReference>
<comment type="caution">
    <text evidence="1">The sequence shown here is derived from an EMBL/GenBank/DDBJ whole genome shotgun (WGS) entry which is preliminary data.</text>
</comment>
<accession>A0AA43TRU6</accession>
<protein>
    <submittedName>
        <fullName evidence="1">Uncharacterized protein</fullName>
    </submittedName>
</protein>
<dbReference type="AlphaFoldDB" id="A0AA43TRU6"/>
<keyword evidence="2" id="KW-1185">Reference proteome</keyword>
<organism evidence="1 2">
    <name type="scientific">Ramalina farinacea</name>
    <dbReference type="NCBI Taxonomy" id="258253"/>
    <lineage>
        <taxon>Eukaryota</taxon>
        <taxon>Fungi</taxon>
        <taxon>Dikarya</taxon>
        <taxon>Ascomycota</taxon>
        <taxon>Pezizomycotina</taxon>
        <taxon>Lecanoromycetes</taxon>
        <taxon>OSLEUM clade</taxon>
        <taxon>Lecanoromycetidae</taxon>
        <taxon>Lecanorales</taxon>
        <taxon>Lecanorineae</taxon>
        <taxon>Ramalinaceae</taxon>
        <taxon>Ramalina</taxon>
    </lineage>
</organism>
<reference evidence="1" key="1">
    <citation type="journal article" date="2023" name="Genome Biol. Evol.">
        <title>First Whole Genome Sequence and Flow Cytometry Genome Size Data for the Lichen-Forming Fungus Ramalina farinacea (Ascomycota).</title>
        <authorList>
            <person name="Llewellyn T."/>
            <person name="Mian S."/>
            <person name="Hill R."/>
            <person name="Leitch I.J."/>
            <person name="Gaya E."/>
        </authorList>
    </citation>
    <scope>NUCLEOTIDE SEQUENCE</scope>
    <source>
        <strain evidence="1">LIQ254RAFAR</strain>
    </source>
</reference>
<proteinExistence type="predicted"/>